<evidence type="ECO:0008006" key="3">
    <source>
        <dbReference type="Google" id="ProtNLM"/>
    </source>
</evidence>
<reference evidence="2" key="1">
    <citation type="journal article" date="2014" name="Proc. Natl. Acad. Sci. U.S.A.">
        <title>Extensive sampling of basidiomycete genomes demonstrates inadequacy of the white-rot/brown-rot paradigm for wood decay fungi.</title>
        <authorList>
            <person name="Riley R."/>
            <person name="Salamov A.A."/>
            <person name="Brown D.W."/>
            <person name="Nagy L.G."/>
            <person name="Floudas D."/>
            <person name="Held B.W."/>
            <person name="Levasseur A."/>
            <person name="Lombard V."/>
            <person name="Morin E."/>
            <person name="Otillar R."/>
            <person name="Lindquist E.A."/>
            <person name="Sun H."/>
            <person name="LaButti K.M."/>
            <person name="Schmutz J."/>
            <person name="Jabbour D."/>
            <person name="Luo H."/>
            <person name="Baker S.E."/>
            <person name="Pisabarro A.G."/>
            <person name="Walton J.D."/>
            <person name="Blanchette R.A."/>
            <person name="Henrissat B."/>
            <person name="Martin F."/>
            <person name="Cullen D."/>
            <person name="Hibbett D.S."/>
            <person name="Grigoriev I.V."/>
        </authorList>
    </citation>
    <scope>NUCLEOTIDE SEQUENCE [LARGE SCALE GENOMIC DNA]</scope>
    <source>
        <strain evidence="2">MUCL 33604</strain>
    </source>
</reference>
<evidence type="ECO:0000313" key="2">
    <source>
        <dbReference type="Proteomes" id="UP000027265"/>
    </source>
</evidence>
<dbReference type="EMBL" id="KL197789">
    <property type="protein sequence ID" value="KDQ49340.1"/>
    <property type="molecule type" value="Genomic_DNA"/>
</dbReference>
<dbReference type="InParanoid" id="A0A067P679"/>
<protein>
    <recommendedName>
        <fullName evidence="3">F-box domain-containing protein</fullName>
    </recommendedName>
</protein>
<dbReference type="OrthoDB" id="3258324at2759"/>
<sequence>MRTKYSIALVNKQWHSCVLRYLYETIWISRSSQAKVLAKTLASQGMEWKPRCGHHIRHLHIDTPFFDRCPLLALYIILQHSPFLVVFMDHQSVGWSTVFELLTRPGNRIRQLLWTSYDERPFHLDILSPLLSQPILLEYLEISSSVPNTATTHPDMTRPIYIILPHLRTLKVTLDNATLSVLTAWDLPSLTHLSIISADFSYAGHGFQAFLERHGVKIIQLELGYGLSHANYHLNDPHPLGREISTRMAEWCPHLKQFICDPDLDHGWQPPNWIPGHLFLHSHPTLTLIGLRDFDQCLHVSSPTSLSDNLSSVLEQVCSLLAPEAFPNLRFFQAMVKFWSSVRQICGSRGVWLEDHAGVNITRNSLKLWVRGHNKLG</sequence>
<dbReference type="AlphaFoldDB" id="A0A067P679"/>
<evidence type="ECO:0000313" key="1">
    <source>
        <dbReference type="EMBL" id="KDQ49340.1"/>
    </source>
</evidence>
<accession>A0A067P679</accession>
<proteinExistence type="predicted"/>
<organism evidence="1 2">
    <name type="scientific">Jaapia argillacea MUCL 33604</name>
    <dbReference type="NCBI Taxonomy" id="933084"/>
    <lineage>
        <taxon>Eukaryota</taxon>
        <taxon>Fungi</taxon>
        <taxon>Dikarya</taxon>
        <taxon>Basidiomycota</taxon>
        <taxon>Agaricomycotina</taxon>
        <taxon>Agaricomycetes</taxon>
        <taxon>Agaricomycetidae</taxon>
        <taxon>Jaapiales</taxon>
        <taxon>Jaapiaceae</taxon>
        <taxon>Jaapia</taxon>
    </lineage>
</organism>
<dbReference type="HOGENOM" id="CLU_011073_0_0_1"/>
<gene>
    <name evidence="1" type="ORF">JAAARDRAFT_143600</name>
</gene>
<keyword evidence="2" id="KW-1185">Reference proteome</keyword>
<name>A0A067P679_9AGAM</name>
<dbReference type="Proteomes" id="UP000027265">
    <property type="component" value="Unassembled WGS sequence"/>
</dbReference>